<sequence length="327" mass="35291">MSDRRPRRRYDRAVADGPEQGHRHLSAVTSGDALADQPAGSTLFVSPVDAGSVEAGAAPLSVTNWDIFDGALLAVGFKYGDTIAVDGTAVKIGLGLALSAEHVFTDHMEAIQRGEAKPYCFGLRSDGGADIWECYATASDSTGSGDLQLLGLRLVSDVPASRHFRVLPLTTRIPPLGEAVTVVGFRFDPSLPADSVDDHISLPGMMYVSKGTAGEFSHPIHDTVLAPYPTIEVLSGSHGGMSGGAVLDVNGHIIGVTSRGLQHDDHQGPTLAAWWMPAIFWRPELTWPPHIYEQSPTLWDMPAVFIDGRENVEMRGGNEFRLLDWWR</sequence>
<evidence type="ECO:0000313" key="3">
    <source>
        <dbReference type="Proteomes" id="UP000465304"/>
    </source>
</evidence>
<evidence type="ECO:0008006" key="4">
    <source>
        <dbReference type="Google" id="ProtNLM"/>
    </source>
</evidence>
<dbReference type="InterPro" id="IPR009003">
    <property type="entry name" value="Peptidase_S1_PA"/>
</dbReference>
<evidence type="ECO:0000256" key="1">
    <source>
        <dbReference type="SAM" id="MobiDB-lite"/>
    </source>
</evidence>
<reference evidence="2 3" key="1">
    <citation type="journal article" date="2019" name="Emerg. Microbes Infect.">
        <title>Comprehensive subspecies identification of 175 nontuberculous mycobacteria species based on 7547 genomic profiles.</title>
        <authorList>
            <person name="Matsumoto Y."/>
            <person name="Kinjo T."/>
            <person name="Motooka D."/>
            <person name="Nabeya D."/>
            <person name="Jung N."/>
            <person name="Uechi K."/>
            <person name="Horii T."/>
            <person name="Iida T."/>
            <person name="Fujita J."/>
            <person name="Nakamura S."/>
        </authorList>
    </citation>
    <scope>NUCLEOTIDE SEQUENCE [LARGE SCALE GENOMIC DNA]</scope>
    <source>
        <strain evidence="2 3">JCM 30996</strain>
    </source>
</reference>
<dbReference type="SUPFAM" id="SSF50494">
    <property type="entry name" value="Trypsin-like serine proteases"/>
    <property type="match status" value="1"/>
</dbReference>
<dbReference type="Pfam" id="PF13365">
    <property type="entry name" value="Trypsin_2"/>
    <property type="match status" value="1"/>
</dbReference>
<gene>
    <name evidence="2" type="ORF">MHIP_37600</name>
</gene>
<dbReference type="InterPro" id="IPR043504">
    <property type="entry name" value="Peptidase_S1_PA_chymotrypsin"/>
</dbReference>
<protein>
    <recommendedName>
        <fullName evidence="4">Trypsin</fullName>
    </recommendedName>
</protein>
<accession>A0A7I9ZRA8</accession>
<feature type="compositionally biased region" description="Basic residues" evidence="1">
    <location>
        <begin position="1"/>
        <end position="10"/>
    </location>
</feature>
<dbReference type="Proteomes" id="UP000465304">
    <property type="component" value="Unassembled WGS sequence"/>
</dbReference>
<organism evidence="2 3">
    <name type="scientific">Mycolicibacterium hippocampi</name>
    <dbReference type="NCBI Taxonomy" id="659824"/>
    <lineage>
        <taxon>Bacteria</taxon>
        <taxon>Bacillati</taxon>
        <taxon>Actinomycetota</taxon>
        <taxon>Actinomycetes</taxon>
        <taxon>Mycobacteriales</taxon>
        <taxon>Mycobacteriaceae</taxon>
        <taxon>Mycolicibacterium</taxon>
    </lineage>
</organism>
<name>A0A7I9ZRA8_9MYCO</name>
<dbReference type="EMBL" id="BLLB01000002">
    <property type="protein sequence ID" value="GFH03277.1"/>
    <property type="molecule type" value="Genomic_DNA"/>
</dbReference>
<keyword evidence="3" id="KW-1185">Reference proteome</keyword>
<proteinExistence type="predicted"/>
<evidence type="ECO:0000313" key="2">
    <source>
        <dbReference type="EMBL" id="GFH03277.1"/>
    </source>
</evidence>
<comment type="caution">
    <text evidence="2">The sequence shown here is derived from an EMBL/GenBank/DDBJ whole genome shotgun (WGS) entry which is preliminary data.</text>
</comment>
<dbReference type="Gene3D" id="2.40.10.10">
    <property type="entry name" value="Trypsin-like serine proteases"/>
    <property type="match status" value="1"/>
</dbReference>
<dbReference type="AlphaFoldDB" id="A0A7I9ZRA8"/>
<feature type="compositionally biased region" description="Basic and acidic residues" evidence="1">
    <location>
        <begin position="11"/>
        <end position="22"/>
    </location>
</feature>
<feature type="region of interest" description="Disordered" evidence="1">
    <location>
        <begin position="1"/>
        <end position="24"/>
    </location>
</feature>